<proteinExistence type="inferred from homology"/>
<keyword evidence="7" id="KW-0378">Hydrolase</keyword>
<evidence type="ECO:0000256" key="5">
    <source>
        <dbReference type="ARBA" id="ARBA00022605"/>
    </source>
</evidence>
<evidence type="ECO:0000256" key="12">
    <source>
        <dbReference type="PIRSR" id="PIRSR600760-2"/>
    </source>
</evidence>
<evidence type="ECO:0000313" key="13">
    <source>
        <dbReference type="EMBL" id="PVA07105.1"/>
    </source>
</evidence>
<comment type="catalytic activity">
    <reaction evidence="10">
        <text>L-histidinol phosphate + H2O = L-histidinol + phosphate</text>
        <dbReference type="Rhea" id="RHEA:14465"/>
        <dbReference type="ChEBI" id="CHEBI:15377"/>
        <dbReference type="ChEBI" id="CHEBI:43474"/>
        <dbReference type="ChEBI" id="CHEBI:57699"/>
        <dbReference type="ChEBI" id="CHEBI:57980"/>
        <dbReference type="EC" id="3.1.3.15"/>
    </reaction>
</comment>
<dbReference type="Proteomes" id="UP000244817">
    <property type="component" value="Unassembled WGS sequence"/>
</dbReference>
<dbReference type="AlphaFoldDB" id="A0A2T7FY67"/>
<dbReference type="InterPro" id="IPR000760">
    <property type="entry name" value="Inositol_monophosphatase-like"/>
</dbReference>
<evidence type="ECO:0000256" key="4">
    <source>
        <dbReference type="ARBA" id="ARBA00013085"/>
    </source>
</evidence>
<evidence type="ECO:0000256" key="8">
    <source>
        <dbReference type="ARBA" id="ARBA00022842"/>
    </source>
</evidence>
<comment type="cofactor">
    <cofactor evidence="1 12">
        <name>Mg(2+)</name>
        <dbReference type="ChEBI" id="CHEBI:18420"/>
    </cofactor>
</comment>
<sequence>MPDSTEQVALRRCAHAMADAARAAILPLFRTALVSDNKDLAGFDPVTEADRGAERAMRDVLARLRPDDAILGEEYGETGGTSGMQWVLDPIDGTRAFISGTPTWGVLISVRNAGGPLFGLIDQPYVGERFEGGFGLSEMTGPRGTVPLAVSGVARLDEATILTTFPEVGTEAEGEGFRRVARRCQLARYGMDCYAYALLAAGHVDLVVEAGLSAYDVQAPIAVIEAAGGRVTDWQGRPAHEGGRVLAAATEDLHAQALDILSAV</sequence>
<dbReference type="EMBL" id="QCYG01000004">
    <property type="protein sequence ID" value="PVA07105.1"/>
    <property type="molecule type" value="Genomic_DNA"/>
</dbReference>
<dbReference type="CDD" id="cd01641">
    <property type="entry name" value="Bacterial_IMPase_like_1"/>
    <property type="match status" value="1"/>
</dbReference>
<evidence type="ECO:0000256" key="1">
    <source>
        <dbReference type="ARBA" id="ARBA00001946"/>
    </source>
</evidence>
<dbReference type="GO" id="GO:0004401">
    <property type="term" value="F:histidinol-phosphatase activity"/>
    <property type="evidence" value="ECO:0007669"/>
    <property type="project" value="UniProtKB-UniRule"/>
</dbReference>
<dbReference type="InterPro" id="IPR051090">
    <property type="entry name" value="Inositol_monoP_superfamily"/>
</dbReference>
<dbReference type="Gene3D" id="3.30.540.10">
    <property type="entry name" value="Fructose-1,6-Bisphosphatase, subunit A, domain 1"/>
    <property type="match status" value="1"/>
</dbReference>
<keyword evidence="14" id="KW-1185">Reference proteome</keyword>
<dbReference type="UniPathway" id="UPA00031">
    <property type="reaction ID" value="UER00013"/>
</dbReference>
<protein>
    <recommendedName>
        <fullName evidence="4 11">Histidinol-phosphatase</fullName>
        <ecNumber evidence="4 11">3.1.3.15</ecNumber>
    </recommendedName>
</protein>
<feature type="binding site" evidence="12">
    <location>
        <position position="92"/>
    </location>
    <ligand>
        <name>Mg(2+)</name>
        <dbReference type="ChEBI" id="CHEBI:18420"/>
        <label>1</label>
        <note>catalytic</note>
    </ligand>
</feature>
<dbReference type="Gene3D" id="3.40.190.80">
    <property type="match status" value="1"/>
</dbReference>
<keyword evidence="5" id="KW-0028">Amino-acid biosynthesis</keyword>
<name>A0A2T7FY67_9RHOB</name>
<evidence type="ECO:0000256" key="3">
    <source>
        <dbReference type="ARBA" id="ARBA00009759"/>
    </source>
</evidence>
<feature type="binding site" evidence="12">
    <location>
        <position position="73"/>
    </location>
    <ligand>
        <name>Mg(2+)</name>
        <dbReference type="ChEBI" id="CHEBI:18420"/>
        <label>1</label>
        <note>catalytic</note>
    </ligand>
</feature>
<dbReference type="SUPFAM" id="SSF56655">
    <property type="entry name" value="Carbohydrate phosphatase"/>
    <property type="match status" value="1"/>
</dbReference>
<comment type="pathway">
    <text evidence="2">Amino-acid biosynthesis; L-histidine biosynthesis; L-histidine from 5-phospho-alpha-D-ribose 1-diphosphate: step 8/9.</text>
</comment>
<keyword evidence="6 12" id="KW-0479">Metal-binding</keyword>
<evidence type="ECO:0000256" key="6">
    <source>
        <dbReference type="ARBA" id="ARBA00022723"/>
    </source>
</evidence>
<dbReference type="InterPro" id="IPR011809">
    <property type="entry name" value="His_9_proposed"/>
</dbReference>
<dbReference type="GO" id="GO:0046872">
    <property type="term" value="F:metal ion binding"/>
    <property type="evidence" value="ECO:0007669"/>
    <property type="project" value="UniProtKB-KW"/>
</dbReference>
<evidence type="ECO:0000256" key="2">
    <source>
        <dbReference type="ARBA" id="ARBA00004970"/>
    </source>
</evidence>
<dbReference type="InterPro" id="IPR020583">
    <property type="entry name" value="Inositol_monoP_metal-BS"/>
</dbReference>
<evidence type="ECO:0000256" key="11">
    <source>
        <dbReference type="NCBIfam" id="TIGR02067"/>
    </source>
</evidence>
<gene>
    <name evidence="13" type="primary">hisN</name>
    <name evidence="13" type="ORF">DC363_06840</name>
</gene>
<dbReference type="PANTHER" id="PTHR43200:SF6">
    <property type="entry name" value="3'(2'),5'-BISPHOSPHATE NUCLEOTIDASE"/>
    <property type="match status" value="1"/>
</dbReference>
<comment type="caution">
    <text evidence="13">The sequence shown here is derived from an EMBL/GenBank/DDBJ whole genome shotgun (WGS) entry which is preliminary data.</text>
</comment>
<evidence type="ECO:0000256" key="9">
    <source>
        <dbReference type="ARBA" id="ARBA00023102"/>
    </source>
</evidence>
<evidence type="ECO:0000256" key="10">
    <source>
        <dbReference type="ARBA" id="ARBA00049158"/>
    </source>
</evidence>
<keyword evidence="8 12" id="KW-0460">Magnesium</keyword>
<feature type="binding site" evidence="12">
    <location>
        <position position="216"/>
    </location>
    <ligand>
        <name>Mg(2+)</name>
        <dbReference type="ChEBI" id="CHEBI:18420"/>
        <label>1</label>
        <note>catalytic</note>
    </ligand>
</feature>
<dbReference type="PRINTS" id="PR00377">
    <property type="entry name" value="IMPHPHTASES"/>
</dbReference>
<reference evidence="13 14" key="1">
    <citation type="submission" date="2018-04" db="EMBL/GenBank/DDBJ databases">
        <title>Pelagivirga bohaiensis gen. nov., sp. nov., a bacterium isolated from the Bohai Sea.</title>
        <authorList>
            <person name="Ji X."/>
        </authorList>
    </citation>
    <scope>NUCLEOTIDE SEQUENCE [LARGE SCALE GENOMIC DNA]</scope>
    <source>
        <strain evidence="13 14">BH-SD16</strain>
    </source>
</reference>
<dbReference type="PANTHER" id="PTHR43200">
    <property type="entry name" value="PHOSPHATASE"/>
    <property type="match status" value="1"/>
</dbReference>
<dbReference type="GO" id="GO:0000105">
    <property type="term" value="P:L-histidine biosynthetic process"/>
    <property type="evidence" value="ECO:0007669"/>
    <property type="project" value="UniProtKB-UniRule"/>
</dbReference>
<feature type="binding site" evidence="12">
    <location>
        <position position="89"/>
    </location>
    <ligand>
        <name>Mg(2+)</name>
        <dbReference type="ChEBI" id="CHEBI:18420"/>
        <label>1</label>
        <note>catalytic</note>
    </ligand>
</feature>
<dbReference type="PROSITE" id="PS00629">
    <property type="entry name" value="IMP_1"/>
    <property type="match status" value="1"/>
</dbReference>
<dbReference type="NCBIfam" id="TIGR02067">
    <property type="entry name" value="his_9_HisN"/>
    <property type="match status" value="1"/>
</dbReference>
<evidence type="ECO:0000313" key="14">
    <source>
        <dbReference type="Proteomes" id="UP000244817"/>
    </source>
</evidence>
<feature type="binding site" evidence="12">
    <location>
        <position position="91"/>
    </location>
    <ligand>
        <name>Mg(2+)</name>
        <dbReference type="ChEBI" id="CHEBI:18420"/>
        <label>1</label>
        <note>catalytic</note>
    </ligand>
</feature>
<dbReference type="EC" id="3.1.3.15" evidence="4 11"/>
<keyword evidence="9" id="KW-0368">Histidine biosynthesis</keyword>
<evidence type="ECO:0000256" key="7">
    <source>
        <dbReference type="ARBA" id="ARBA00022801"/>
    </source>
</evidence>
<dbReference type="OrthoDB" id="9785695at2"/>
<dbReference type="Pfam" id="PF00459">
    <property type="entry name" value="Inositol_P"/>
    <property type="match status" value="1"/>
</dbReference>
<organism evidence="13 14">
    <name type="scientific">Thalassorhabdomicrobium marinisediminis</name>
    <dbReference type="NCBI Taxonomy" id="2170577"/>
    <lineage>
        <taxon>Bacteria</taxon>
        <taxon>Pseudomonadati</taxon>
        <taxon>Pseudomonadota</taxon>
        <taxon>Alphaproteobacteria</taxon>
        <taxon>Rhodobacterales</taxon>
        <taxon>Paracoccaceae</taxon>
        <taxon>Thalassorhabdomicrobium</taxon>
    </lineage>
</organism>
<comment type="similarity">
    <text evidence="3">Belongs to the inositol monophosphatase superfamily.</text>
</comment>
<accession>A0A2T7FY67</accession>